<protein>
    <submittedName>
        <fullName evidence="6">AcrR family transcriptional regulator</fullName>
    </submittedName>
</protein>
<dbReference type="AlphaFoldDB" id="A0A839RTE1"/>
<feature type="domain" description="HTH tetR-type" evidence="5">
    <location>
        <begin position="9"/>
        <end position="69"/>
    </location>
</feature>
<dbReference type="Proteomes" id="UP000567922">
    <property type="component" value="Unassembled WGS sequence"/>
</dbReference>
<keyword evidence="7" id="KW-1185">Reference proteome</keyword>
<dbReference type="InterPro" id="IPR054156">
    <property type="entry name" value="YxaF_TetR_C"/>
</dbReference>
<dbReference type="Gene3D" id="1.10.357.10">
    <property type="entry name" value="Tetracycline Repressor, domain 2"/>
    <property type="match status" value="1"/>
</dbReference>
<evidence type="ECO:0000313" key="6">
    <source>
        <dbReference type="EMBL" id="MBB3039840.1"/>
    </source>
</evidence>
<evidence type="ECO:0000256" key="4">
    <source>
        <dbReference type="PROSITE-ProRule" id="PRU00335"/>
    </source>
</evidence>
<evidence type="ECO:0000256" key="1">
    <source>
        <dbReference type="ARBA" id="ARBA00023015"/>
    </source>
</evidence>
<keyword evidence="3" id="KW-0804">Transcription</keyword>
<proteinExistence type="predicted"/>
<evidence type="ECO:0000313" key="7">
    <source>
        <dbReference type="Proteomes" id="UP000567922"/>
    </source>
</evidence>
<comment type="caution">
    <text evidence="6">The sequence shown here is derived from an EMBL/GenBank/DDBJ whole genome shotgun (WGS) entry which is preliminary data.</text>
</comment>
<reference evidence="6 7" key="1">
    <citation type="submission" date="2020-08" db="EMBL/GenBank/DDBJ databases">
        <title>Sequencing the genomes of 1000 actinobacteria strains.</title>
        <authorList>
            <person name="Klenk H.-P."/>
        </authorList>
    </citation>
    <scope>NUCLEOTIDE SEQUENCE [LARGE SCALE GENOMIC DNA]</scope>
    <source>
        <strain evidence="6 7">DSM 45258</strain>
    </source>
</reference>
<dbReference type="GO" id="GO:0003677">
    <property type="term" value="F:DNA binding"/>
    <property type="evidence" value="ECO:0007669"/>
    <property type="project" value="UniProtKB-UniRule"/>
</dbReference>
<dbReference type="Pfam" id="PF21993">
    <property type="entry name" value="TetR_C_13_2"/>
    <property type="match status" value="1"/>
</dbReference>
<evidence type="ECO:0000256" key="2">
    <source>
        <dbReference type="ARBA" id="ARBA00023125"/>
    </source>
</evidence>
<keyword evidence="1" id="KW-0805">Transcription regulation</keyword>
<gene>
    <name evidence="6" type="ORF">FHU29_004330</name>
</gene>
<dbReference type="InterPro" id="IPR036271">
    <property type="entry name" value="Tet_transcr_reg_TetR-rel_C_sf"/>
</dbReference>
<dbReference type="SUPFAM" id="SSF46689">
    <property type="entry name" value="Homeodomain-like"/>
    <property type="match status" value="1"/>
</dbReference>
<name>A0A839RTE1_9ACTN</name>
<dbReference type="Pfam" id="PF00440">
    <property type="entry name" value="TetR_N"/>
    <property type="match status" value="1"/>
</dbReference>
<dbReference type="SUPFAM" id="SSF48498">
    <property type="entry name" value="Tetracyclin repressor-like, C-terminal domain"/>
    <property type="match status" value="1"/>
</dbReference>
<dbReference type="OrthoDB" id="4567939at2"/>
<dbReference type="PANTHER" id="PTHR47506">
    <property type="entry name" value="TRANSCRIPTIONAL REGULATORY PROTEIN"/>
    <property type="match status" value="1"/>
</dbReference>
<sequence length="197" mass="20890">MAAAQGSRVKTRDRMVFSAIELMRERGSAGVTIDAILTRSEAPRGSVYYHFPAGRNQIIAEALEGSSRAISALIESSIADGPLEGLRRIRAFWAQILQSSDYQAGCPVVAVIAGGGEDEQQHAQVVADTFQVWQEALLEGLVGEGVAQARAQSLATMIISSIEGAVILCRAERSVTPLDSVIAELEQLITPAIAKAG</sequence>
<dbReference type="PANTHER" id="PTHR47506:SF3">
    <property type="entry name" value="HTH-TYPE TRANSCRIPTIONAL REGULATOR LMRA"/>
    <property type="match status" value="1"/>
</dbReference>
<dbReference type="InterPro" id="IPR009057">
    <property type="entry name" value="Homeodomain-like_sf"/>
</dbReference>
<dbReference type="EMBL" id="JACHWS010000005">
    <property type="protein sequence ID" value="MBB3039840.1"/>
    <property type="molecule type" value="Genomic_DNA"/>
</dbReference>
<keyword evidence="2 4" id="KW-0238">DNA-binding</keyword>
<evidence type="ECO:0000256" key="3">
    <source>
        <dbReference type="ARBA" id="ARBA00023163"/>
    </source>
</evidence>
<dbReference type="InterPro" id="IPR001647">
    <property type="entry name" value="HTH_TetR"/>
</dbReference>
<dbReference type="PROSITE" id="PS50977">
    <property type="entry name" value="HTH_TETR_2"/>
    <property type="match status" value="1"/>
</dbReference>
<evidence type="ECO:0000259" key="5">
    <source>
        <dbReference type="PROSITE" id="PS50977"/>
    </source>
</evidence>
<accession>A0A839RTE1</accession>
<feature type="DNA-binding region" description="H-T-H motif" evidence="4">
    <location>
        <begin position="32"/>
        <end position="51"/>
    </location>
</feature>
<dbReference type="RefSeq" id="WP_064438829.1">
    <property type="nucleotide sequence ID" value="NZ_BDDI01000002.1"/>
</dbReference>
<organism evidence="6 7">
    <name type="scientific">Hoyosella altamirensis</name>
    <dbReference type="NCBI Taxonomy" id="616997"/>
    <lineage>
        <taxon>Bacteria</taxon>
        <taxon>Bacillati</taxon>
        <taxon>Actinomycetota</taxon>
        <taxon>Actinomycetes</taxon>
        <taxon>Mycobacteriales</taxon>
        <taxon>Hoyosellaceae</taxon>
        <taxon>Hoyosella</taxon>
    </lineage>
</organism>